<organism evidence="4 5">
    <name type="scientific">Leucobacter komagatae</name>
    <dbReference type="NCBI Taxonomy" id="55969"/>
    <lineage>
        <taxon>Bacteria</taxon>
        <taxon>Bacillati</taxon>
        <taxon>Actinomycetota</taxon>
        <taxon>Actinomycetes</taxon>
        <taxon>Micrococcales</taxon>
        <taxon>Microbacteriaceae</taxon>
        <taxon>Leucobacter</taxon>
    </lineage>
</organism>
<proteinExistence type="predicted"/>
<keyword evidence="2 4" id="KW-0808">Transferase</keyword>
<name>A0A542Y649_9MICO</name>
<evidence type="ECO:0000256" key="2">
    <source>
        <dbReference type="ARBA" id="ARBA00022679"/>
    </source>
</evidence>
<evidence type="ECO:0000313" key="5">
    <source>
        <dbReference type="Proteomes" id="UP000319094"/>
    </source>
</evidence>
<comment type="caution">
    <text evidence="4">The sequence shown here is derived from an EMBL/GenBank/DDBJ whole genome shotgun (WGS) entry which is preliminary data.</text>
</comment>
<dbReference type="Gene3D" id="3.40.50.150">
    <property type="entry name" value="Vaccinia Virus protein VP39"/>
    <property type="match status" value="1"/>
</dbReference>
<protein>
    <submittedName>
        <fullName evidence="4">Methyltransferase family protein</fullName>
    </submittedName>
</protein>
<gene>
    <name evidence="4" type="ORF">FB468_1575</name>
</gene>
<evidence type="ECO:0000256" key="1">
    <source>
        <dbReference type="ARBA" id="ARBA00022603"/>
    </source>
</evidence>
<dbReference type="CDD" id="cd02440">
    <property type="entry name" value="AdoMet_MTases"/>
    <property type="match status" value="1"/>
</dbReference>
<sequence length="197" mass="20942">MRRAYSGRAAEYTELLGGIEHTARADRDYVAAWAKSVDGPIVDVGCGPGQWTHFLAELGSDIVGIDPVPAFIAEARARYGASRFRAGDAETLGVSDGSLVGVLAWYSLIHEEPSSIGAAFTSIARALKPGGTVLLGFFDGDARTPFSHAVATAYFWSEEALGEELEKAGLRVREAVRRQDPGARPHGALIAQKVGLD</sequence>
<dbReference type="InterPro" id="IPR029063">
    <property type="entry name" value="SAM-dependent_MTases_sf"/>
</dbReference>
<evidence type="ECO:0000313" key="4">
    <source>
        <dbReference type="EMBL" id="TQL43549.1"/>
    </source>
</evidence>
<accession>A0A542Y649</accession>
<reference evidence="4 5" key="1">
    <citation type="submission" date="2019-06" db="EMBL/GenBank/DDBJ databases">
        <title>Sequencing the genomes of 1000 actinobacteria strains.</title>
        <authorList>
            <person name="Klenk H.-P."/>
        </authorList>
    </citation>
    <scope>NUCLEOTIDE SEQUENCE [LARGE SCALE GENOMIC DNA]</scope>
    <source>
        <strain evidence="4 5">DSM 8803</strain>
    </source>
</reference>
<dbReference type="EMBL" id="VFON01000001">
    <property type="protein sequence ID" value="TQL43549.1"/>
    <property type="molecule type" value="Genomic_DNA"/>
</dbReference>
<evidence type="ECO:0000259" key="3">
    <source>
        <dbReference type="Pfam" id="PF13649"/>
    </source>
</evidence>
<dbReference type="AlphaFoldDB" id="A0A542Y649"/>
<dbReference type="SUPFAM" id="SSF53335">
    <property type="entry name" value="S-adenosyl-L-methionine-dependent methyltransferases"/>
    <property type="match status" value="1"/>
</dbReference>
<keyword evidence="5" id="KW-1185">Reference proteome</keyword>
<dbReference type="PANTHER" id="PTHR43861">
    <property type="entry name" value="TRANS-ACONITATE 2-METHYLTRANSFERASE-RELATED"/>
    <property type="match status" value="1"/>
</dbReference>
<dbReference type="PANTHER" id="PTHR43861:SF1">
    <property type="entry name" value="TRANS-ACONITATE 2-METHYLTRANSFERASE"/>
    <property type="match status" value="1"/>
</dbReference>
<dbReference type="InterPro" id="IPR041698">
    <property type="entry name" value="Methyltransf_25"/>
</dbReference>
<dbReference type="Pfam" id="PF13649">
    <property type="entry name" value="Methyltransf_25"/>
    <property type="match status" value="1"/>
</dbReference>
<dbReference type="Proteomes" id="UP000319094">
    <property type="component" value="Unassembled WGS sequence"/>
</dbReference>
<dbReference type="GO" id="GO:0008168">
    <property type="term" value="F:methyltransferase activity"/>
    <property type="evidence" value="ECO:0007669"/>
    <property type="project" value="UniProtKB-KW"/>
</dbReference>
<dbReference type="GO" id="GO:0032259">
    <property type="term" value="P:methylation"/>
    <property type="evidence" value="ECO:0007669"/>
    <property type="project" value="UniProtKB-KW"/>
</dbReference>
<keyword evidence="1 4" id="KW-0489">Methyltransferase</keyword>
<feature type="domain" description="Methyltransferase" evidence="3">
    <location>
        <begin position="41"/>
        <end position="131"/>
    </location>
</feature>